<reference evidence="2" key="1">
    <citation type="submission" date="2025-08" db="UniProtKB">
        <authorList>
            <consortium name="Ensembl"/>
        </authorList>
    </citation>
    <scope>IDENTIFICATION</scope>
</reference>
<reference evidence="2" key="2">
    <citation type="submission" date="2025-09" db="UniProtKB">
        <authorList>
            <consortium name="Ensembl"/>
        </authorList>
    </citation>
    <scope>IDENTIFICATION</scope>
</reference>
<keyword evidence="3" id="KW-1185">Reference proteome</keyword>
<evidence type="ECO:0000313" key="3">
    <source>
        <dbReference type="Proteomes" id="UP000264820"/>
    </source>
</evidence>
<evidence type="ECO:0000256" key="1">
    <source>
        <dbReference type="SAM" id="MobiDB-lite"/>
    </source>
</evidence>
<feature type="compositionally biased region" description="Low complexity" evidence="1">
    <location>
        <begin position="1592"/>
        <end position="1602"/>
    </location>
</feature>
<feature type="compositionally biased region" description="Polar residues" evidence="1">
    <location>
        <begin position="500"/>
        <end position="515"/>
    </location>
</feature>
<feature type="region of interest" description="Disordered" evidence="1">
    <location>
        <begin position="1464"/>
        <end position="1604"/>
    </location>
</feature>
<sequence>MHRRLQKMEIENTGLNTENTHLKKNISALLRTARQEIMRKDAVIQRLNQSHPPKVPPRPPRRESPSPNRKANTSCTETRHSKGPTSGHGLVPEKRNEHCISNSLISSSTRHHGSDQHKTKDREKQCQKRFDTTDKKYGTSSAPRRDRYSVEKDRPHKSDKDTGRRYESRICKTRDNKNVDGYHRSERSKSPPFEKSHAIGSSDAYKARTGEKRHKTPSLDSQHSTHLRGTEDYSRHREKIILKHSGSQREHSDSKDQKRSSLNRQAENYSDFPKEMQRDKLSKDYQWKEDRQHEEMTSSHRRTSSSERSRRERQGKTGKTSAKEPVEENGQNSKLCFMETLNLTLSPIKKTVPNNTIQEGLTALHHIFQNGPHDGLQSDLHARDQIDGNELKGTEKLLSDSVDSPTSKKLQVNDVQEKDTSDHETRLDTQQAEGNSIQAISSCQSIDSAANRMSTHHNPKAQGNTSRKRKDRKDDIKAKFRPDVQLDSHEQPDETEFNNLYGNVTGKQPSSSLQKVDSGRNKYQRAAVAQCAASSEKNSKGRVLGTKAPDKVMEYAVTPKHIFLPEDIEANPGAQQTYLIISQDSLPGVNPPLFSSPTNEDTHCAQDDFRDTDAVSSTINVELGPQQEVSLPEAINFFMKRDNGGSLSPVTDPSTSIGVSKVSSTTEEIVPPKNSCEFTVSPKKKSSEKTPEKNVELSISMPLLHDEDSMMRMLCHLKRIPDAISPLRSPIHLMKTSRHCVLGKPGHVKSLQKGNIGNHDTFFSVVLKNQCMGGLVTCCDMLTLLRMSKNILVHSTESANKANLLKRKSEATSLASKEKTTIASVSTQSPRNKTACPKSAKASFSTIEEVMEMFTSLRSEIRKKYMKLHKTFPKKIFFSVMEHSRESLMQFVDGAHFGQICCQAVELKSKLKILIVSVFNKVADNGIVKRIFDQQAVDLKQKLWAFVDDQVEFLLKDVYMTLKSLCRPAKTLPEENMSSDTERLLRLPREKMQTRKDTKGALSSVKHIKPCAAPHQTGLGSKGKDIRISPTGNEKRHGHKHNYGNIDPGVDCTPQKSPVSEKHKMASLVASQSTSMLEKSDFELLTEQQATSLTFNLVRDSQMGEIFKCLLQGSDLLETNAMIGEGTSWALCTPKKNGERLISITTPNKFESPSKFLSPTKFDTPSKLIATWSSILPRDMSPPSKNRDRPNPALFDESCLLEVPSENQATLHSSCLSQRNYSILDEDLAVSLTIPSPLKSDSHLSFLQPSGLHVVSTPDSVISAHISEDALLDGEDATVQDIHLALDTDNSSLGSSNSVASPAALNTFVLKPELPMQALVMEKSNDHFIVKIRQGNIQTGLNVPTDETLVQTRTEEAYRGEDMAARERQGKYLFNEMHKYAHPCSLSDLSEDPVTCQDVSSEIGFTEDHFRLKKQPPLFDHLSTTSEGCATKNLNKGASPKATFKIATYKETFLEHTLGVKLMKDENPNPTFDMEKHSPDPLCPSETNPPESQNSTSPYTRTEQGNSESSEIIQTSQEMSKCSYMQSEMETSKSDRIAEDTSTATGESKKDRPKSEKRKKHQEPSKAKRPRKDEENTMEDNASSSKNDVKSKSLPSSPHSLSARNVIKKRGALVMTWTRSVPDIICQNCRNVHREL</sequence>
<feature type="compositionally biased region" description="Polar residues" evidence="1">
    <location>
        <begin position="99"/>
        <end position="108"/>
    </location>
</feature>
<feature type="compositionally biased region" description="Polar residues" evidence="1">
    <location>
        <begin position="1485"/>
        <end position="1506"/>
    </location>
</feature>
<evidence type="ECO:0000313" key="2">
    <source>
        <dbReference type="Ensembl" id="ENSHCOP00000016272.1"/>
    </source>
</evidence>
<dbReference type="PANTHER" id="PTHR15489:SF2">
    <property type="entry name" value="CASP8-ASSOCIATED PROTEIN 2"/>
    <property type="match status" value="1"/>
</dbReference>
<feature type="compositionally biased region" description="Basic and acidic residues" evidence="1">
    <location>
        <begin position="112"/>
        <end position="197"/>
    </location>
</feature>
<evidence type="ECO:0008006" key="4">
    <source>
        <dbReference type="Google" id="ProtNLM"/>
    </source>
</evidence>
<feature type="compositionally biased region" description="Basic and acidic residues" evidence="1">
    <location>
        <begin position="1464"/>
        <end position="1479"/>
    </location>
</feature>
<feature type="region of interest" description="Disordered" evidence="1">
    <location>
        <begin position="398"/>
        <end position="438"/>
    </location>
</feature>
<dbReference type="GO" id="GO:0036337">
    <property type="term" value="P:Fas signaling pathway"/>
    <property type="evidence" value="ECO:0007669"/>
    <property type="project" value="TreeGrafter"/>
</dbReference>
<feature type="compositionally biased region" description="Basic and acidic residues" evidence="1">
    <location>
        <begin position="472"/>
        <end position="492"/>
    </location>
</feature>
<dbReference type="GO" id="GO:0005739">
    <property type="term" value="C:mitochondrion"/>
    <property type="evidence" value="ECO:0007669"/>
    <property type="project" value="TreeGrafter"/>
</dbReference>
<protein>
    <recommendedName>
        <fullName evidence="4">Caspase 8 associated protein 2</fullName>
    </recommendedName>
</protein>
<dbReference type="PANTHER" id="PTHR15489">
    <property type="entry name" value="CASPASE 8 ASSOCIATED PROTEIN 2"/>
    <property type="match status" value="1"/>
</dbReference>
<feature type="compositionally biased region" description="Polar residues" evidence="1">
    <location>
        <begin position="401"/>
        <end position="414"/>
    </location>
</feature>
<feature type="compositionally biased region" description="Basic and acidic residues" evidence="1">
    <location>
        <begin position="1562"/>
        <end position="1575"/>
    </location>
</feature>
<dbReference type="GO" id="GO:0016605">
    <property type="term" value="C:PML body"/>
    <property type="evidence" value="ECO:0007669"/>
    <property type="project" value="TreeGrafter"/>
</dbReference>
<accession>A0A3Q2YRZ9</accession>
<feature type="compositionally biased region" description="Basic and acidic residues" evidence="1">
    <location>
        <begin position="272"/>
        <end position="326"/>
    </location>
</feature>
<feature type="region of interest" description="Disordered" evidence="1">
    <location>
        <begin position="1031"/>
        <end position="1050"/>
    </location>
</feature>
<feature type="compositionally biased region" description="Basic and acidic residues" evidence="1">
    <location>
        <begin position="415"/>
        <end position="427"/>
    </location>
</feature>
<feature type="region of interest" description="Disordered" evidence="1">
    <location>
        <begin position="500"/>
        <end position="519"/>
    </location>
</feature>
<dbReference type="STRING" id="109280.ENSHCOP00000016272"/>
<dbReference type="GO" id="GO:0008625">
    <property type="term" value="P:extrinsic apoptotic signaling pathway via death domain receptors"/>
    <property type="evidence" value="ECO:0007669"/>
    <property type="project" value="TreeGrafter"/>
</dbReference>
<dbReference type="Ensembl" id="ENSHCOT00000024399.1">
    <property type="protein sequence ID" value="ENSHCOP00000016272.1"/>
    <property type="gene ID" value="ENSHCOG00000019993.1"/>
</dbReference>
<feature type="compositionally biased region" description="Low complexity" evidence="1">
    <location>
        <begin position="1507"/>
        <end position="1520"/>
    </location>
</feature>
<feature type="compositionally biased region" description="Basic and acidic residues" evidence="1">
    <location>
        <begin position="1530"/>
        <end position="1539"/>
    </location>
</feature>
<dbReference type="OMA" id="KLQFMET"/>
<feature type="region of interest" description="Disordered" evidence="1">
    <location>
        <begin position="452"/>
        <end position="495"/>
    </location>
</feature>
<feature type="region of interest" description="Disordered" evidence="1">
    <location>
        <begin position="44"/>
        <end position="333"/>
    </location>
</feature>
<feature type="compositionally biased region" description="Basic and acidic residues" evidence="1">
    <location>
        <begin position="685"/>
        <end position="694"/>
    </location>
</feature>
<dbReference type="Proteomes" id="UP000264820">
    <property type="component" value="Unplaced"/>
</dbReference>
<feature type="compositionally biased region" description="Basic and acidic residues" evidence="1">
    <location>
        <begin position="228"/>
        <end position="259"/>
    </location>
</feature>
<dbReference type="InterPro" id="IPR039674">
    <property type="entry name" value="FLASH"/>
</dbReference>
<dbReference type="GeneTree" id="ENSGT00620000088063"/>
<dbReference type="GO" id="GO:0003714">
    <property type="term" value="F:transcription corepressor activity"/>
    <property type="evidence" value="ECO:0007669"/>
    <property type="project" value="TreeGrafter"/>
</dbReference>
<organism evidence="2 3">
    <name type="scientific">Hippocampus comes</name>
    <name type="common">Tiger tail seahorse</name>
    <dbReference type="NCBI Taxonomy" id="109280"/>
    <lineage>
        <taxon>Eukaryota</taxon>
        <taxon>Metazoa</taxon>
        <taxon>Chordata</taxon>
        <taxon>Craniata</taxon>
        <taxon>Vertebrata</taxon>
        <taxon>Euteleostomi</taxon>
        <taxon>Actinopterygii</taxon>
        <taxon>Neopterygii</taxon>
        <taxon>Teleostei</taxon>
        <taxon>Neoteleostei</taxon>
        <taxon>Acanthomorphata</taxon>
        <taxon>Syngnathiaria</taxon>
        <taxon>Syngnathiformes</taxon>
        <taxon>Syngnathoidei</taxon>
        <taxon>Syngnathidae</taxon>
        <taxon>Hippocampus</taxon>
    </lineage>
</organism>
<proteinExistence type="predicted"/>
<feature type="compositionally biased region" description="Polar residues" evidence="1">
    <location>
        <begin position="428"/>
        <end position="438"/>
    </location>
</feature>
<name>A0A3Q2YRZ9_HIPCM</name>
<feature type="compositionally biased region" description="Polar residues" evidence="1">
    <location>
        <begin position="646"/>
        <end position="667"/>
    </location>
</feature>
<feature type="region of interest" description="Disordered" evidence="1">
    <location>
        <begin position="646"/>
        <end position="694"/>
    </location>
</feature>